<accession>A0A9W6K0Q7</accession>
<protein>
    <submittedName>
        <fullName evidence="2">Uncharacterized protein</fullName>
    </submittedName>
</protein>
<sequence length="208" mass="23042">MFLGASLLATLCDDPVKWTAAKDDRAAWLGFWGGFSGGLMTLVAAAVAWLGVQRQINESRSAEVRQRHHAAQLQRCYVWQLKQTSERFYEDTLPMMVNSEVSREDYSRLDLTLMELVGLPPLAPIGKDVEITFSVTPYEIISALRACIITDEELQLAIQAVAGAPSATRPEEAIDRLHAAAFRAETCSSVAWRYFEEEGRAHHSAVSG</sequence>
<evidence type="ECO:0000313" key="2">
    <source>
        <dbReference type="EMBL" id="GLK86657.1"/>
    </source>
</evidence>
<evidence type="ECO:0000313" key="3">
    <source>
        <dbReference type="Proteomes" id="UP001143330"/>
    </source>
</evidence>
<organism evidence="2 3">
    <name type="scientific">Ancylobacter defluvii</name>
    <dbReference type="NCBI Taxonomy" id="1282440"/>
    <lineage>
        <taxon>Bacteria</taxon>
        <taxon>Pseudomonadati</taxon>
        <taxon>Pseudomonadota</taxon>
        <taxon>Alphaproteobacteria</taxon>
        <taxon>Hyphomicrobiales</taxon>
        <taxon>Xanthobacteraceae</taxon>
        <taxon>Ancylobacter</taxon>
    </lineage>
</organism>
<reference evidence="2" key="1">
    <citation type="journal article" date="2014" name="Int. J. Syst. Evol. Microbiol.">
        <title>Complete genome sequence of Corynebacterium casei LMG S-19264T (=DSM 44701T), isolated from a smear-ripened cheese.</title>
        <authorList>
            <consortium name="US DOE Joint Genome Institute (JGI-PGF)"/>
            <person name="Walter F."/>
            <person name="Albersmeier A."/>
            <person name="Kalinowski J."/>
            <person name="Ruckert C."/>
        </authorList>
    </citation>
    <scope>NUCLEOTIDE SEQUENCE</scope>
    <source>
        <strain evidence="2">VKM B-2789</strain>
    </source>
</reference>
<dbReference type="Proteomes" id="UP001143330">
    <property type="component" value="Unassembled WGS sequence"/>
</dbReference>
<gene>
    <name evidence="2" type="ORF">GCM10017653_47270</name>
</gene>
<keyword evidence="1" id="KW-0812">Transmembrane</keyword>
<reference evidence="2" key="2">
    <citation type="submission" date="2023-01" db="EMBL/GenBank/DDBJ databases">
        <authorList>
            <person name="Sun Q."/>
            <person name="Evtushenko L."/>
        </authorList>
    </citation>
    <scope>NUCLEOTIDE SEQUENCE</scope>
    <source>
        <strain evidence="2">VKM B-2789</strain>
    </source>
</reference>
<comment type="caution">
    <text evidence="2">The sequence shown here is derived from an EMBL/GenBank/DDBJ whole genome shotgun (WGS) entry which is preliminary data.</text>
</comment>
<keyword evidence="3" id="KW-1185">Reference proteome</keyword>
<name>A0A9W6K0Q7_9HYPH</name>
<keyword evidence="1" id="KW-0472">Membrane</keyword>
<feature type="transmembrane region" description="Helical" evidence="1">
    <location>
        <begin position="31"/>
        <end position="52"/>
    </location>
</feature>
<keyword evidence="1" id="KW-1133">Transmembrane helix</keyword>
<dbReference type="AlphaFoldDB" id="A0A9W6K0Q7"/>
<evidence type="ECO:0000256" key="1">
    <source>
        <dbReference type="SAM" id="Phobius"/>
    </source>
</evidence>
<proteinExistence type="predicted"/>
<dbReference type="EMBL" id="BSFM01000021">
    <property type="protein sequence ID" value="GLK86657.1"/>
    <property type="molecule type" value="Genomic_DNA"/>
</dbReference>